<proteinExistence type="predicted"/>
<feature type="domain" description="AMP-binding enzyme C-terminal" evidence="2">
    <location>
        <begin position="474"/>
        <end position="549"/>
    </location>
</feature>
<dbReference type="PANTHER" id="PTHR43767">
    <property type="entry name" value="LONG-CHAIN-FATTY-ACID--COA LIGASE"/>
    <property type="match status" value="1"/>
</dbReference>
<comment type="caution">
    <text evidence="3">The sequence shown here is derived from an EMBL/GenBank/DDBJ whole genome shotgun (WGS) entry which is preliminary data.</text>
</comment>
<protein>
    <submittedName>
        <fullName evidence="3">Acyl-CoA synthetase</fullName>
    </submittedName>
</protein>
<dbReference type="InterPro" id="IPR045851">
    <property type="entry name" value="AMP-bd_C_sf"/>
</dbReference>
<dbReference type="InterPro" id="IPR020845">
    <property type="entry name" value="AMP-binding_CS"/>
</dbReference>
<dbReference type="NCBIfam" id="NF005714">
    <property type="entry name" value="PRK07529.1"/>
    <property type="match status" value="1"/>
</dbReference>
<reference evidence="3 4" key="1">
    <citation type="submission" date="2024-03" db="EMBL/GenBank/DDBJ databases">
        <title>Novel species of the genus Variovorax.</title>
        <authorList>
            <person name="Liu Q."/>
            <person name="Xin Y.-H."/>
        </authorList>
    </citation>
    <scope>NUCLEOTIDE SEQUENCE [LARGE SCALE GENOMIC DNA]</scope>
    <source>
        <strain evidence="3 4">KACC 18501</strain>
    </source>
</reference>
<dbReference type="EMBL" id="JBBKZV010000025">
    <property type="protein sequence ID" value="MEJ8825748.1"/>
    <property type="molecule type" value="Genomic_DNA"/>
</dbReference>
<dbReference type="InterPro" id="IPR042099">
    <property type="entry name" value="ANL_N_sf"/>
</dbReference>
<dbReference type="Gene3D" id="3.40.50.12780">
    <property type="entry name" value="N-terminal domain of ligase-like"/>
    <property type="match status" value="1"/>
</dbReference>
<dbReference type="Pfam" id="PF00501">
    <property type="entry name" value="AMP-binding"/>
    <property type="match status" value="1"/>
</dbReference>
<accession>A0ABU8W771</accession>
<name>A0ABU8W771_9BURK</name>
<sequence>MTTSAHAPLRTLADIEALEQLPIETRLAQPVSSYAAIARQAEATPDAPALTFVPTGDAADGETRYDYATLFRRVTQAANAFIGLGVGRTDVVSYLLPNLPETHFTLWGAEAAGIVNPVNPFLEVDHMVGILNAAGTVIIVALGRQEQPGIWEKVEALRDRVPTLRAVVRVGGNGPCPPWALDFDALLSQQPGDALVGSAPPQGEDVASYFHTGGTTGTPKLARRTHFNEAANAWAVSTAVAMGPEDALLCGLPLFHSNAMMVTGLAPFSVGAHVVMLSSAGYRDARTVAGFWRSVERYRATLFSSVPTVLSALLNVPREGIDLGSLRFAVCGAAPLSIELFNRFEAATGLKLLEGYGMTEATCVSSLNPRDGHRAIGSIGLRLPYQQMKVAHLGADGDVQREAAVDEIGTILLRGPYVFSGYVKDSDNRGICLADGWLNTGDLGRQDAQGYFWLTGRAKDLIIRGGHNIDPAMIEEGLMRHPAVELAAAVGKPDGHAGELPMAYVTLRKGATIDAAELLAHARAVITERAAVPVDVVVLDALPLTAVNKIFKPKLRELAIEKALRDTLRKVCGDVQVQVTVAPHLKHGLEAQIVASQPAGADSEALMRQAESELGRLPVRWTIAWSPA</sequence>
<gene>
    <name evidence="3" type="ORF">WKW80_27580</name>
</gene>
<dbReference type="Proteomes" id="UP001363010">
    <property type="component" value="Unassembled WGS sequence"/>
</dbReference>
<dbReference type="InterPro" id="IPR050237">
    <property type="entry name" value="ATP-dep_AMP-bd_enzyme"/>
</dbReference>
<evidence type="ECO:0000259" key="1">
    <source>
        <dbReference type="Pfam" id="PF00501"/>
    </source>
</evidence>
<keyword evidence="4" id="KW-1185">Reference proteome</keyword>
<dbReference type="InterPro" id="IPR000873">
    <property type="entry name" value="AMP-dep_synth/lig_dom"/>
</dbReference>
<dbReference type="SUPFAM" id="SSF56801">
    <property type="entry name" value="Acetyl-CoA synthetase-like"/>
    <property type="match status" value="1"/>
</dbReference>
<dbReference type="PROSITE" id="PS00455">
    <property type="entry name" value="AMP_BINDING"/>
    <property type="match status" value="1"/>
</dbReference>
<dbReference type="PANTHER" id="PTHR43767:SF1">
    <property type="entry name" value="NONRIBOSOMAL PEPTIDE SYNTHASE PES1 (EUROFUNG)-RELATED"/>
    <property type="match status" value="1"/>
</dbReference>
<evidence type="ECO:0000259" key="2">
    <source>
        <dbReference type="Pfam" id="PF13193"/>
    </source>
</evidence>
<evidence type="ECO:0000313" key="4">
    <source>
        <dbReference type="Proteomes" id="UP001363010"/>
    </source>
</evidence>
<organism evidence="3 4">
    <name type="scientific">Variovorax humicola</name>
    <dbReference type="NCBI Taxonomy" id="1769758"/>
    <lineage>
        <taxon>Bacteria</taxon>
        <taxon>Pseudomonadati</taxon>
        <taxon>Pseudomonadota</taxon>
        <taxon>Betaproteobacteria</taxon>
        <taxon>Burkholderiales</taxon>
        <taxon>Comamonadaceae</taxon>
        <taxon>Variovorax</taxon>
    </lineage>
</organism>
<dbReference type="RefSeq" id="WP_340366780.1">
    <property type="nucleotide sequence ID" value="NZ_JBBKZV010000025.1"/>
</dbReference>
<dbReference type="Pfam" id="PF13193">
    <property type="entry name" value="AMP-binding_C"/>
    <property type="match status" value="1"/>
</dbReference>
<evidence type="ECO:0000313" key="3">
    <source>
        <dbReference type="EMBL" id="MEJ8825748.1"/>
    </source>
</evidence>
<dbReference type="Gene3D" id="3.30.300.30">
    <property type="match status" value="1"/>
</dbReference>
<dbReference type="InterPro" id="IPR025110">
    <property type="entry name" value="AMP-bd_C"/>
</dbReference>
<feature type="domain" description="AMP-dependent synthetase/ligase" evidence="1">
    <location>
        <begin position="38"/>
        <end position="422"/>
    </location>
</feature>